<feature type="transmembrane region" description="Helical" evidence="8">
    <location>
        <begin position="1104"/>
        <end position="1125"/>
    </location>
</feature>
<sequence>MSYSIPSIAYQADQESSLAEHLGRLKLSYRVCIKFVPSSQNKKVCVCNRSERLHRQKGEDDEKWNMRTHTESVLFTHQSSLINNNAFFVRIAPDTTMSKIEELLLHVWQIPKSKLIMSIIGSTTYSNFTDRVESTLMRGIVNVANKSNVWIITNGYNNRIVRLVGQAIKKLKLQHANNEIIAIGICKWGSVKNVQNLIDSDGTETIKQSNNGNISVYEQEDEEQRFSKIEQYELEANHSHYLMLDDGRYGYPDTEDFRTRLCLKMANLEIYDKPYTPVVTVAVGGDLDTIANIFYDLSENVPVVITAGSGKACDFFTRWLLYTNQFDNPSSESDILYGINELCEDKKKSSRSRPPHVIIDGHRTILYTLLHLDSSDYYTRLKNDLRRTFFAQGDLDELRLRNVDVSTDEKQDELLSRTVRRVLFCLQPSLRRNITIFNLNSESSFSDTLFGSICRSYETFLSMKTKRCEMISAERNISDYGKLNDGKSKLLQLAMDWNCIDVAKEFVLQNCLDNILNPEEIFIEALQRNLPAFIDEFLKLGVDPGEIFFPRNAFLGSNERYDKFIKDLYSTEHINTTSSPIQTFIDANEKLANKRIDSIDALNVIFRVLIGDYIHNLYFDTYKSEYEKRMEFGLTKRNTKGSTDISLPTNETAKELAQDYIMRDLFLWAILMNYVEMAKVLLSHMKYRICPALIATKIFKEYHEKAIHEDLKIDYETSTTYFEQYAIDCLRECVENNADRACLIILQQNKLYGFVTCLQVAAEADDKSFIALPCCVEALNSIWYDKLFPEQSRKRDILALMLGFVTFGLTAPVTVRYREVVEGRHGESLTKIVSSNGITYCDSYPLQYPRISDSNSGLNRYLHRWKNFHLSPMVKFTYDFVFYCFFLLLFSYVLLFDFSLPTNHSPSIHWTEITTILLVSGMLIEEIRFFLVQDNLTLIGKSKNYFRDLFKLMTLLAFILFYIGLILRFVYADSEEKFVVARVIMAFDIELWWLRFLSFIIVVPFLGPQLVAIWKMLKDLLFFLCIIAIVMIAYGVASRSMVYYPKANGFTTDTGGLIDTRFDGRSIFRNVIYPVYYFLYGEFDNELMSLDGHADAGWSISTHVLLAVHLIFVNILLTNLLIAIFSKRYDEVYDETKKIWHYQQYFFVRDYFTRSPFVPPISLVMNLASLLRMAYLFVIKEQIQGKSARFTKKIFKIIPRNESHVKKWCRFEGASTYKYAHDVVKTSKSTTKGVSSTTNSTEIDKGQYVANMEANTNATENSVKQIQDCLIKLRSSTEEMRKLLTGTHKA</sequence>
<keyword evidence="3 8" id="KW-0812">Transmembrane</keyword>
<feature type="domain" description="Ion transport" evidence="9">
    <location>
        <begin position="881"/>
        <end position="1136"/>
    </location>
</feature>
<evidence type="ECO:0000259" key="10">
    <source>
        <dbReference type="Pfam" id="PF18139"/>
    </source>
</evidence>
<keyword evidence="4 8" id="KW-1133">Transmembrane helix</keyword>
<evidence type="ECO:0000256" key="1">
    <source>
        <dbReference type="ARBA" id="ARBA00004141"/>
    </source>
</evidence>
<evidence type="ECO:0000256" key="3">
    <source>
        <dbReference type="ARBA" id="ARBA00022692"/>
    </source>
</evidence>
<evidence type="ECO:0000259" key="9">
    <source>
        <dbReference type="Pfam" id="PF00520"/>
    </source>
</evidence>
<feature type="domain" description="TRPM SLOG" evidence="10">
    <location>
        <begin position="86"/>
        <end position="317"/>
    </location>
</feature>
<protein>
    <submittedName>
        <fullName evidence="12">Uncharacterized protein</fullName>
    </submittedName>
</protein>
<comment type="subcellular location">
    <subcellularLocation>
        <location evidence="1">Membrane</location>
        <topology evidence="1">Multi-pass membrane protein</topology>
    </subcellularLocation>
</comment>
<feature type="transmembrane region" description="Helical" evidence="8">
    <location>
        <begin position="797"/>
        <end position="815"/>
    </location>
</feature>
<dbReference type="GO" id="GO:0099604">
    <property type="term" value="F:ligand-gated calcium channel activity"/>
    <property type="evidence" value="ECO:0007669"/>
    <property type="project" value="TreeGrafter"/>
</dbReference>
<keyword evidence="2" id="KW-0813">Transport</keyword>
<dbReference type="InterPro" id="IPR041491">
    <property type="entry name" value="TRPM_SLOG"/>
</dbReference>
<evidence type="ECO:0000256" key="8">
    <source>
        <dbReference type="SAM" id="Phobius"/>
    </source>
</evidence>
<evidence type="ECO:0000259" key="11">
    <source>
        <dbReference type="Pfam" id="PF25508"/>
    </source>
</evidence>
<dbReference type="Pfam" id="PF00520">
    <property type="entry name" value="Ion_trans"/>
    <property type="match status" value="1"/>
</dbReference>
<dbReference type="GO" id="GO:0005886">
    <property type="term" value="C:plasma membrane"/>
    <property type="evidence" value="ECO:0007669"/>
    <property type="project" value="TreeGrafter"/>
</dbReference>
<evidence type="ECO:0000256" key="7">
    <source>
        <dbReference type="ARBA" id="ARBA00023303"/>
    </source>
</evidence>
<feature type="domain" description="TRPM-like" evidence="11">
    <location>
        <begin position="590"/>
        <end position="771"/>
    </location>
</feature>
<dbReference type="Pfam" id="PF18139">
    <property type="entry name" value="LSDAT_euk"/>
    <property type="match status" value="1"/>
</dbReference>
<dbReference type="InterPro" id="IPR057366">
    <property type="entry name" value="TRPM-like"/>
</dbReference>
<feature type="transmembrane region" description="Helical" evidence="8">
    <location>
        <begin position="1020"/>
        <end position="1037"/>
    </location>
</feature>
<organism evidence="12 13">
    <name type="scientific">Adineta ricciae</name>
    <name type="common">Rotifer</name>
    <dbReference type="NCBI Taxonomy" id="249248"/>
    <lineage>
        <taxon>Eukaryota</taxon>
        <taxon>Metazoa</taxon>
        <taxon>Spiralia</taxon>
        <taxon>Gnathifera</taxon>
        <taxon>Rotifera</taxon>
        <taxon>Eurotatoria</taxon>
        <taxon>Bdelloidea</taxon>
        <taxon>Adinetida</taxon>
        <taxon>Adinetidae</taxon>
        <taxon>Adineta</taxon>
    </lineage>
</organism>
<reference evidence="12" key="1">
    <citation type="submission" date="2021-02" db="EMBL/GenBank/DDBJ databases">
        <authorList>
            <person name="Nowell W R."/>
        </authorList>
    </citation>
    <scope>NUCLEOTIDE SEQUENCE</scope>
</reference>
<dbReference type="Pfam" id="PF25508">
    <property type="entry name" value="TRPM2"/>
    <property type="match status" value="1"/>
</dbReference>
<evidence type="ECO:0000256" key="2">
    <source>
        <dbReference type="ARBA" id="ARBA00022448"/>
    </source>
</evidence>
<dbReference type="PANTHER" id="PTHR13800:SF12">
    <property type="entry name" value="TRANSIENT RECEPTOR POTENTIAL CATION CHANNEL SUBFAMILY M MEMBER-LIKE 2"/>
    <property type="match status" value="1"/>
</dbReference>
<evidence type="ECO:0000256" key="6">
    <source>
        <dbReference type="ARBA" id="ARBA00023136"/>
    </source>
</evidence>
<feature type="transmembrane region" description="Helical" evidence="8">
    <location>
        <begin position="992"/>
        <end position="1014"/>
    </location>
</feature>
<dbReference type="InterPro" id="IPR005821">
    <property type="entry name" value="Ion_trans_dom"/>
</dbReference>
<keyword evidence="5" id="KW-0406">Ion transport</keyword>
<gene>
    <name evidence="12" type="ORF">EDS130_LOCUS5640</name>
</gene>
<proteinExistence type="predicted"/>
<keyword evidence="6 8" id="KW-0472">Membrane</keyword>
<name>A0A813TZU4_ADIRI</name>
<dbReference type="PANTHER" id="PTHR13800">
    <property type="entry name" value="TRANSIENT RECEPTOR POTENTIAL CATION CHANNEL, SUBFAMILY M, MEMBER 6"/>
    <property type="match status" value="1"/>
</dbReference>
<dbReference type="EMBL" id="CAJNOJ010000015">
    <property type="protein sequence ID" value="CAF0816757.1"/>
    <property type="molecule type" value="Genomic_DNA"/>
</dbReference>
<evidence type="ECO:0000313" key="12">
    <source>
        <dbReference type="EMBL" id="CAF0816757.1"/>
    </source>
</evidence>
<accession>A0A813TZU4</accession>
<dbReference type="OrthoDB" id="10053371at2759"/>
<evidence type="ECO:0000256" key="5">
    <source>
        <dbReference type="ARBA" id="ARBA00023065"/>
    </source>
</evidence>
<feature type="transmembrane region" description="Helical" evidence="8">
    <location>
        <begin position="1157"/>
        <end position="1179"/>
    </location>
</feature>
<feature type="transmembrane region" description="Helical" evidence="8">
    <location>
        <begin position="910"/>
        <end position="932"/>
    </location>
</feature>
<feature type="transmembrane region" description="Helical" evidence="8">
    <location>
        <begin position="880"/>
        <end position="898"/>
    </location>
</feature>
<dbReference type="InterPro" id="IPR050927">
    <property type="entry name" value="TRPM"/>
</dbReference>
<evidence type="ECO:0000313" key="13">
    <source>
        <dbReference type="Proteomes" id="UP000663852"/>
    </source>
</evidence>
<keyword evidence="7" id="KW-0407">Ion channel</keyword>
<comment type="caution">
    <text evidence="12">The sequence shown here is derived from an EMBL/GenBank/DDBJ whole genome shotgun (WGS) entry which is preliminary data.</text>
</comment>
<feature type="transmembrane region" description="Helical" evidence="8">
    <location>
        <begin position="952"/>
        <end position="971"/>
    </location>
</feature>
<dbReference type="Proteomes" id="UP000663852">
    <property type="component" value="Unassembled WGS sequence"/>
</dbReference>
<evidence type="ECO:0000256" key="4">
    <source>
        <dbReference type="ARBA" id="ARBA00022989"/>
    </source>
</evidence>